<dbReference type="EMBL" id="BTGB01000001">
    <property type="protein sequence ID" value="GMM44950.1"/>
    <property type="molecule type" value="Genomic_DNA"/>
</dbReference>
<accession>A0AAV5R0J2</accession>
<protein>
    <submittedName>
        <fullName evidence="2">Uncharacterized protein</fullName>
    </submittedName>
</protein>
<sequence>MSDQDQYFNSFPLSGFDSPDRRLHRHSIPLLSNINKFRQNSSPINNYYSNNNSNNNNNNNNNNTSATNININTSNLNLNLNNTPININTSPNSANTSRFFPSPSPSRNHNNISINQSQFQNQNANISPSINGINENISVYGNGLFHNQSSPLRFNMFDENLLLFNSNNNNNNNKNNLNQVSNYNNPLPTPTPKFDTSDISYFDFDIDSFEIPKSSFVDIDDNDINELPINLINKLTECEIDDIGIIGEETEENTKEDTKDDIKEEDQTKTQNIDLQLITNTNIEAEEETEIDLDDIEISIPNMGDEFQSKYDKEESKCTTIRISHYINNIITRHDIECHKFKVIGGNESIIKDIFNSIGELISIEEIDGEFIVIANILVSSLSNTLIEGKIIGDIRINHENIINNSNNSDNNNAIEDLNALYSKSKSLTKNNKLEVCWYPESFSSTFHRRGVNNFMFVRELPSKMVINRIRNGNYGMIEMGEIRLSIPINNEDINNEKIKRSFLVNIEIRELEGEERDNKRGNNTRNIRGGGNIRGRGRGGSRGSGNSNRGSNNRR</sequence>
<organism evidence="2 3">
    <name type="scientific">Pichia kluyveri</name>
    <name type="common">Yeast</name>
    <dbReference type="NCBI Taxonomy" id="36015"/>
    <lineage>
        <taxon>Eukaryota</taxon>
        <taxon>Fungi</taxon>
        <taxon>Dikarya</taxon>
        <taxon>Ascomycota</taxon>
        <taxon>Saccharomycotina</taxon>
        <taxon>Pichiomycetes</taxon>
        <taxon>Pichiales</taxon>
        <taxon>Pichiaceae</taxon>
        <taxon>Pichia</taxon>
    </lineage>
</organism>
<feature type="compositionally biased region" description="Polar residues" evidence="1">
    <location>
        <begin position="1"/>
        <end position="12"/>
    </location>
</feature>
<feature type="compositionally biased region" description="Low complexity" evidence="1">
    <location>
        <begin position="545"/>
        <end position="556"/>
    </location>
</feature>
<keyword evidence="3" id="KW-1185">Reference proteome</keyword>
<proteinExistence type="predicted"/>
<evidence type="ECO:0000256" key="1">
    <source>
        <dbReference type="SAM" id="MobiDB-lite"/>
    </source>
</evidence>
<dbReference type="AlphaFoldDB" id="A0AAV5R0J2"/>
<evidence type="ECO:0000313" key="3">
    <source>
        <dbReference type="Proteomes" id="UP001378960"/>
    </source>
</evidence>
<name>A0AAV5R0J2_PICKL</name>
<feature type="region of interest" description="Disordered" evidence="1">
    <location>
        <begin position="1"/>
        <end position="21"/>
    </location>
</feature>
<feature type="region of interest" description="Disordered" evidence="1">
    <location>
        <begin position="514"/>
        <end position="556"/>
    </location>
</feature>
<evidence type="ECO:0000313" key="2">
    <source>
        <dbReference type="EMBL" id="GMM44950.1"/>
    </source>
</evidence>
<comment type="caution">
    <text evidence="2">The sequence shown here is derived from an EMBL/GenBank/DDBJ whole genome shotgun (WGS) entry which is preliminary data.</text>
</comment>
<feature type="compositionally biased region" description="Gly residues" evidence="1">
    <location>
        <begin position="529"/>
        <end position="544"/>
    </location>
</feature>
<reference evidence="2 3" key="1">
    <citation type="journal article" date="2023" name="Elife">
        <title>Identification of key yeast species and microbe-microbe interactions impacting larval growth of Drosophila in the wild.</title>
        <authorList>
            <person name="Mure A."/>
            <person name="Sugiura Y."/>
            <person name="Maeda R."/>
            <person name="Honda K."/>
            <person name="Sakurai N."/>
            <person name="Takahashi Y."/>
            <person name="Watada M."/>
            <person name="Katoh T."/>
            <person name="Gotoh A."/>
            <person name="Gotoh Y."/>
            <person name="Taniguchi I."/>
            <person name="Nakamura K."/>
            <person name="Hayashi T."/>
            <person name="Katayama T."/>
            <person name="Uemura T."/>
            <person name="Hattori Y."/>
        </authorList>
    </citation>
    <scope>NUCLEOTIDE SEQUENCE [LARGE SCALE GENOMIC DNA]</scope>
    <source>
        <strain evidence="2 3">PK-24</strain>
    </source>
</reference>
<feature type="region of interest" description="Disordered" evidence="1">
    <location>
        <begin position="42"/>
        <end position="65"/>
    </location>
</feature>
<dbReference type="Proteomes" id="UP001378960">
    <property type="component" value="Unassembled WGS sequence"/>
</dbReference>
<gene>
    <name evidence="2" type="ORF">DAPK24_015250</name>
</gene>